<name>A0ABX5QJI9_9MICO</name>
<dbReference type="InterPro" id="IPR011051">
    <property type="entry name" value="RmlC_Cupin_sf"/>
</dbReference>
<reference evidence="1 2" key="1">
    <citation type="submission" date="2019-01" db="EMBL/GenBank/DDBJ databases">
        <title>Leucobacter muris sp. nov. isolated from the nose of a laboratory mouse.</title>
        <authorList>
            <person name="Benga L."/>
            <person name="Sproeer C."/>
            <person name="Schumann P."/>
            <person name="Verbarg S."/>
            <person name="Bunk B."/>
            <person name="Engelhardt E."/>
            <person name="Benten P.M."/>
            <person name="Sager M."/>
        </authorList>
    </citation>
    <scope>NUCLEOTIDE SEQUENCE [LARGE SCALE GENOMIC DNA]</scope>
    <source>
        <strain evidence="1 2">DSM 101948</strain>
    </source>
</reference>
<dbReference type="SUPFAM" id="SSF51182">
    <property type="entry name" value="RmlC-like cupins"/>
    <property type="match status" value="1"/>
</dbReference>
<dbReference type="Proteomes" id="UP000285768">
    <property type="component" value="Chromosome"/>
</dbReference>
<protein>
    <recommendedName>
        <fullName evidence="3">Cupin</fullName>
    </recommendedName>
</protein>
<dbReference type="Gene3D" id="2.60.120.10">
    <property type="entry name" value="Jelly Rolls"/>
    <property type="match status" value="1"/>
</dbReference>
<dbReference type="RefSeq" id="WP_128387818.1">
    <property type="nucleotide sequence ID" value="NZ_CP035037.1"/>
</dbReference>
<accession>A0ABX5QJI9</accession>
<evidence type="ECO:0000313" key="2">
    <source>
        <dbReference type="Proteomes" id="UP000285768"/>
    </source>
</evidence>
<dbReference type="InterPro" id="IPR014710">
    <property type="entry name" value="RmlC-like_jellyroll"/>
</dbReference>
<dbReference type="EMBL" id="CP035037">
    <property type="protein sequence ID" value="QAB19203.1"/>
    <property type="molecule type" value="Genomic_DNA"/>
</dbReference>
<evidence type="ECO:0000313" key="1">
    <source>
        <dbReference type="EMBL" id="QAB19203.1"/>
    </source>
</evidence>
<keyword evidence="2" id="KW-1185">Reference proteome</keyword>
<evidence type="ECO:0008006" key="3">
    <source>
        <dbReference type="Google" id="ProtNLM"/>
    </source>
</evidence>
<proteinExistence type="predicted"/>
<organism evidence="1 2">
    <name type="scientific">Leucobacter muris</name>
    <dbReference type="NCBI Taxonomy" id="1935379"/>
    <lineage>
        <taxon>Bacteria</taxon>
        <taxon>Bacillati</taxon>
        <taxon>Actinomycetota</taxon>
        <taxon>Actinomycetes</taxon>
        <taxon>Micrococcales</taxon>
        <taxon>Microbacteriaceae</taxon>
        <taxon>Leucobacter</taxon>
    </lineage>
</organism>
<sequence length="167" mass="18746">MSGSGNQYDHLFVKHMPVCGPDDFNNEGEAADLEPPKNLGEPNWLLHAGLVPDAKVNMTHIWIHETEVPELWVVPHVHDYDEILIWTGGDPDNPHDLGAEIYMDIDGERHTITTSGCVYIPAGVEHCPLGFTRVDRPFRFSALSLAPHYVSDREERAAERARAREAD</sequence>
<gene>
    <name evidence="1" type="ORF">Leucomu_08260</name>
</gene>